<evidence type="ECO:0000256" key="2">
    <source>
        <dbReference type="ARBA" id="ARBA00022692"/>
    </source>
</evidence>
<evidence type="ECO:0000256" key="6">
    <source>
        <dbReference type="RuleBase" id="RU000320"/>
    </source>
</evidence>
<comment type="caution">
    <text evidence="9">The sequence shown here is derived from an EMBL/GenBank/DDBJ whole genome shotgun (WGS) entry which is preliminary data.</text>
</comment>
<gene>
    <name evidence="5" type="primary">nuoN</name>
    <name evidence="9" type="ORF">C7453_107145</name>
    <name evidence="8" type="ORF">HLH32_12145</name>
</gene>
<reference evidence="9 10" key="1">
    <citation type="submission" date="2018-07" db="EMBL/GenBank/DDBJ databases">
        <title>Genomic Encyclopedia of Type Strains, Phase IV (KMG-IV): sequencing the most valuable type-strain genomes for metagenomic binning, comparative biology and taxonomic classification.</title>
        <authorList>
            <person name="Goeker M."/>
        </authorList>
    </citation>
    <scope>NUCLEOTIDE SEQUENCE [LARGE SCALE GENOMIC DNA]</scope>
    <source>
        <strain evidence="9 10">DSM 5603</strain>
    </source>
</reference>
<dbReference type="GO" id="GO:0005886">
    <property type="term" value="C:plasma membrane"/>
    <property type="evidence" value="ECO:0007669"/>
    <property type="project" value="UniProtKB-SubCell"/>
</dbReference>
<keyword evidence="5" id="KW-1278">Translocase</keyword>
<keyword evidence="5" id="KW-0874">Quinone</keyword>
<feature type="transmembrane region" description="Helical" evidence="5">
    <location>
        <begin position="71"/>
        <end position="89"/>
    </location>
</feature>
<comment type="subcellular location">
    <subcellularLocation>
        <location evidence="5">Cell membrane</location>
        <topology evidence="5">Multi-pass membrane protein</topology>
    </subcellularLocation>
    <subcellularLocation>
        <location evidence="1">Endomembrane system</location>
        <topology evidence="1">Multi-pass membrane protein</topology>
    </subcellularLocation>
    <subcellularLocation>
        <location evidence="6">Membrane</location>
        <topology evidence="6">Multi-pass membrane protein</topology>
    </subcellularLocation>
</comment>
<evidence type="ECO:0000313" key="9">
    <source>
        <dbReference type="EMBL" id="RDI37098.1"/>
    </source>
</evidence>
<feature type="transmembrane region" description="Helical" evidence="5">
    <location>
        <begin position="153"/>
        <end position="175"/>
    </location>
</feature>
<evidence type="ECO:0000256" key="5">
    <source>
        <dbReference type="HAMAP-Rule" id="MF_00445"/>
    </source>
</evidence>
<dbReference type="EMBL" id="QQAW01000007">
    <property type="protein sequence ID" value="RDI37098.1"/>
    <property type="molecule type" value="Genomic_DNA"/>
</dbReference>
<evidence type="ECO:0000256" key="4">
    <source>
        <dbReference type="ARBA" id="ARBA00023136"/>
    </source>
</evidence>
<evidence type="ECO:0000313" key="8">
    <source>
        <dbReference type="EMBL" id="MBB2187120.1"/>
    </source>
</evidence>
<dbReference type="HAMAP" id="MF_00445">
    <property type="entry name" value="NDH1_NuoN_1"/>
    <property type="match status" value="1"/>
</dbReference>
<feature type="transmembrane region" description="Helical" evidence="5">
    <location>
        <begin position="290"/>
        <end position="308"/>
    </location>
</feature>
<feature type="domain" description="NADH:quinone oxidoreductase/Mrp antiporter transmembrane" evidence="7">
    <location>
        <begin position="119"/>
        <end position="405"/>
    </location>
</feature>
<dbReference type="GO" id="GO:0012505">
    <property type="term" value="C:endomembrane system"/>
    <property type="evidence" value="ECO:0007669"/>
    <property type="project" value="UniProtKB-SubCell"/>
</dbReference>
<dbReference type="Proteomes" id="UP000562982">
    <property type="component" value="Unassembled WGS sequence"/>
</dbReference>
<feature type="transmembrane region" description="Helical" evidence="5">
    <location>
        <begin position="390"/>
        <end position="411"/>
    </location>
</feature>
<accession>A0A370G029</accession>
<feature type="transmembrane region" description="Helical" evidence="5">
    <location>
        <begin position="12"/>
        <end position="28"/>
    </location>
</feature>
<comment type="catalytic activity">
    <reaction evidence="5">
        <text>a quinone + NADH + 5 H(+)(in) = a quinol + NAD(+) + 4 H(+)(out)</text>
        <dbReference type="Rhea" id="RHEA:57888"/>
        <dbReference type="ChEBI" id="CHEBI:15378"/>
        <dbReference type="ChEBI" id="CHEBI:24646"/>
        <dbReference type="ChEBI" id="CHEBI:57540"/>
        <dbReference type="ChEBI" id="CHEBI:57945"/>
        <dbReference type="ChEBI" id="CHEBI:132124"/>
    </reaction>
</comment>
<feature type="transmembrane region" description="Helical" evidence="5">
    <location>
        <begin position="231"/>
        <end position="252"/>
    </location>
</feature>
<keyword evidence="5" id="KW-1003">Cell membrane</keyword>
<dbReference type="OrthoDB" id="9811718at2"/>
<dbReference type="EC" id="7.1.1.-" evidence="5"/>
<dbReference type="GO" id="GO:0050136">
    <property type="term" value="F:NADH dehydrogenase (quinone) (non-electrogenic) activity"/>
    <property type="evidence" value="ECO:0007669"/>
    <property type="project" value="UniProtKB-UniRule"/>
</dbReference>
<dbReference type="PANTHER" id="PTHR22773">
    <property type="entry name" value="NADH DEHYDROGENASE"/>
    <property type="match status" value="1"/>
</dbReference>
<reference evidence="8 11" key="2">
    <citation type="submission" date="2020-04" db="EMBL/GenBank/DDBJ databases">
        <title>Description of novel Gluconacetobacter.</title>
        <authorList>
            <person name="Sombolestani A."/>
        </authorList>
    </citation>
    <scope>NUCLEOTIDE SEQUENCE [LARGE SCALE GENOMIC DNA]</scope>
    <source>
        <strain evidence="8 11">LMG 1382</strain>
    </source>
</reference>
<comment type="function">
    <text evidence="5">NDH-1 shuttles electrons from NADH, via FMN and iron-sulfur (Fe-S) centers, to quinones in the respiratory chain. The immediate electron acceptor for the enzyme in this species is believed to be ubiquinone. Couples the redox reaction to proton translocation (for every two electrons transferred, four hydrogen ions are translocated across the cytoplasmic membrane), and thus conserves the redox energy in a proton gradient.</text>
</comment>
<feature type="transmembrane region" description="Helical" evidence="5">
    <location>
        <begin position="314"/>
        <end position="335"/>
    </location>
</feature>
<feature type="transmembrane region" description="Helical" evidence="5">
    <location>
        <begin position="432"/>
        <end position="451"/>
    </location>
</feature>
<protein>
    <recommendedName>
        <fullName evidence="5">NADH-quinone oxidoreductase subunit N</fullName>
        <ecNumber evidence="5">7.1.1.-</ecNumber>
    </recommendedName>
    <alternativeName>
        <fullName evidence="5">NADH dehydrogenase I subunit N</fullName>
    </alternativeName>
    <alternativeName>
        <fullName evidence="5">NDH-1 subunit N</fullName>
    </alternativeName>
</protein>
<dbReference type="GO" id="GO:0008137">
    <property type="term" value="F:NADH dehydrogenase (ubiquinone) activity"/>
    <property type="evidence" value="ECO:0007669"/>
    <property type="project" value="InterPro"/>
</dbReference>
<name>A0A370G029_GLULI</name>
<evidence type="ECO:0000259" key="7">
    <source>
        <dbReference type="Pfam" id="PF00361"/>
    </source>
</evidence>
<evidence type="ECO:0000256" key="3">
    <source>
        <dbReference type="ARBA" id="ARBA00022989"/>
    </source>
</evidence>
<dbReference type="GO" id="GO:0048038">
    <property type="term" value="F:quinone binding"/>
    <property type="evidence" value="ECO:0007669"/>
    <property type="project" value="UniProtKB-KW"/>
</dbReference>
<comment type="subunit">
    <text evidence="5">NDH-1 is composed of 14 different subunits. Subunits NuoA, H, J, K, L, M, N constitute the membrane sector of the complex.</text>
</comment>
<feature type="transmembrane region" description="Helical" evidence="5">
    <location>
        <begin position="264"/>
        <end position="283"/>
    </location>
</feature>
<dbReference type="EMBL" id="JABEQI010000006">
    <property type="protein sequence ID" value="MBB2187120.1"/>
    <property type="molecule type" value="Genomic_DNA"/>
</dbReference>
<evidence type="ECO:0000313" key="11">
    <source>
        <dbReference type="Proteomes" id="UP000562982"/>
    </source>
</evidence>
<dbReference type="InterPro" id="IPR001750">
    <property type="entry name" value="ND/Mrp_TM"/>
</dbReference>
<dbReference type="GO" id="GO:0042773">
    <property type="term" value="P:ATP synthesis coupled electron transport"/>
    <property type="evidence" value="ECO:0007669"/>
    <property type="project" value="InterPro"/>
</dbReference>
<sequence length="486" mass="50734">MTAPLSGLPPSLPILGGGIALLMLSIAWRRSEARAIVIALATLFLAFASLWSPVLSWPGDPVGILFVPDGWFAYIAGLILLSSAACAIMAWREAGTPADEFYLLLLLGTLGALVMAGSVDMVIFFLGLETLSLSLLGLIAYHRIQPTADEAAIKYLILAGLSSAILLFGLALSYAESGSLRFAAPSLAGPDGPALPLAATALVLTGLFFKLSAVPFHTWLPDVMEGAPIPVASFIAVTSKIALFAALARYFAGADLLRPDAAGMELAIIAVLSMFGGNLLALGQTNLKRLLAGSSIAHVGYLLLALLSPGPFGLASAAFYLAAYAAATSGAFAAMRGASGLSDIAGWRGMFRRRPALALAMAVMLISLAGIPPAIGFFAKTYIVIAGVSARRVVLLVALVASSIIGLYYYLNVVRAMMEPVPEDHRAVRGTQANTVLITALAIVTLLAGLFPEMLVRQTRALLQPLPVLRAASLPPIAPHDILYSE</sequence>
<keyword evidence="4 5" id="KW-0472">Membrane</keyword>
<dbReference type="InterPro" id="IPR010096">
    <property type="entry name" value="NADH-Q_OxRdtase_suN/2"/>
</dbReference>
<feature type="transmembrane region" description="Helical" evidence="5">
    <location>
        <begin position="356"/>
        <end position="378"/>
    </location>
</feature>
<dbReference type="Pfam" id="PF00361">
    <property type="entry name" value="Proton_antipo_M"/>
    <property type="match status" value="1"/>
</dbReference>
<evidence type="ECO:0000313" key="10">
    <source>
        <dbReference type="Proteomes" id="UP000254958"/>
    </source>
</evidence>
<proteinExistence type="inferred from homology"/>
<feature type="transmembrane region" description="Helical" evidence="5">
    <location>
        <begin position="123"/>
        <end position="141"/>
    </location>
</feature>
<comment type="similarity">
    <text evidence="5">Belongs to the complex I subunit 2 family.</text>
</comment>
<feature type="transmembrane region" description="Helical" evidence="5">
    <location>
        <begin position="35"/>
        <end position="51"/>
    </location>
</feature>
<organism evidence="9 10">
    <name type="scientific">Gluconacetobacter liquefaciens</name>
    <name type="common">Acetobacter liquefaciens</name>
    <dbReference type="NCBI Taxonomy" id="89584"/>
    <lineage>
        <taxon>Bacteria</taxon>
        <taxon>Pseudomonadati</taxon>
        <taxon>Pseudomonadota</taxon>
        <taxon>Alphaproteobacteria</taxon>
        <taxon>Acetobacterales</taxon>
        <taxon>Acetobacteraceae</taxon>
        <taxon>Gluconacetobacter</taxon>
    </lineage>
</organism>
<feature type="transmembrane region" description="Helical" evidence="5">
    <location>
        <begin position="101"/>
        <end position="117"/>
    </location>
</feature>
<dbReference type="Proteomes" id="UP000254958">
    <property type="component" value="Unassembled WGS sequence"/>
</dbReference>
<keyword evidence="2 5" id="KW-0812">Transmembrane</keyword>
<keyword evidence="10" id="KW-1185">Reference proteome</keyword>
<keyword evidence="5" id="KW-0520">NAD</keyword>
<keyword evidence="5" id="KW-0830">Ubiquinone</keyword>
<feature type="transmembrane region" description="Helical" evidence="5">
    <location>
        <begin position="195"/>
        <end position="219"/>
    </location>
</feature>
<dbReference type="AlphaFoldDB" id="A0A370G029"/>
<evidence type="ECO:0000256" key="1">
    <source>
        <dbReference type="ARBA" id="ARBA00004127"/>
    </source>
</evidence>
<keyword evidence="5" id="KW-0813">Transport</keyword>
<keyword evidence="3 5" id="KW-1133">Transmembrane helix</keyword>
<dbReference type="RefSeq" id="WP_114728000.1">
    <property type="nucleotide sequence ID" value="NZ_BJMI01000011.1"/>
</dbReference>